<dbReference type="GO" id="GO:0003700">
    <property type="term" value="F:DNA-binding transcription factor activity"/>
    <property type="evidence" value="ECO:0007669"/>
    <property type="project" value="InterPro"/>
</dbReference>
<keyword evidence="4" id="KW-0238">DNA-binding</keyword>
<keyword evidence="6" id="KW-0804">Transcription</keyword>
<dbReference type="Pfam" id="PF03466">
    <property type="entry name" value="LysR_substrate"/>
    <property type="match status" value="1"/>
</dbReference>
<protein>
    <submittedName>
        <fullName evidence="8">LysR family transcriptional regulator</fullName>
    </submittedName>
</protein>
<sequence>MTVEVRLLEFFLRVAELGSINKAAASVHLSQPALSRHIALLEHQMGNKLFIRTPGGVDLTEAGKMLSDRARPLLRQLTLLKEQVGEKASGQLAIGTPPAWQQVVTSPFVEKLAERHPGITLRVYEGVSNILREYMSAHLLDIAIVPYDSSPTASYRKTPLVREPMVLVGRREDALHPEKPVALSKLDGLRLVLPGRPNVARIQVEHALERKGMQFRLAVETDTLSLCLDLARRGVGYSVVPASSVFEHGLGHAISWGPIKGQFVTWALCENLDRTHSQAVREGRALLIKAVSDALELKVWARAEPKAKA</sequence>
<evidence type="ECO:0000256" key="6">
    <source>
        <dbReference type="ARBA" id="ARBA00023163"/>
    </source>
</evidence>
<evidence type="ECO:0000313" key="8">
    <source>
        <dbReference type="EMBL" id="UUO69585.1"/>
    </source>
</evidence>
<dbReference type="PANTHER" id="PTHR30293:SF0">
    <property type="entry name" value="NITROGEN ASSIMILATION REGULATORY PROTEIN NAC"/>
    <property type="match status" value="1"/>
</dbReference>
<dbReference type="PANTHER" id="PTHR30293">
    <property type="entry name" value="TRANSCRIPTIONAL REGULATORY PROTEIN NAC-RELATED"/>
    <property type="match status" value="1"/>
</dbReference>
<evidence type="ECO:0000256" key="2">
    <source>
        <dbReference type="ARBA" id="ARBA00009437"/>
    </source>
</evidence>
<dbReference type="EMBL" id="CP028989">
    <property type="protein sequence ID" value="UUO69585.1"/>
    <property type="molecule type" value="Genomic_DNA"/>
</dbReference>
<dbReference type="Proteomes" id="UP001058872">
    <property type="component" value="Chromosome"/>
</dbReference>
<dbReference type="Gene3D" id="1.10.10.10">
    <property type="entry name" value="Winged helix-like DNA-binding domain superfamily/Winged helix DNA-binding domain"/>
    <property type="match status" value="1"/>
</dbReference>
<evidence type="ECO:0000256" key="3">
    <source>
        <dbReference type="ARBA" id="ARBA00023015"/>
    </source>
</evidence>
<gene>
    <name evidence="8" type="ORF">DCM83_10610</name>
</gene>
<evidence type="ECO:0000256" key="1">
    <source>
        <dbReference type="ARBA" id="ARBA00003502"/>
    </source>
</evidence>
<keyword evidence="5" id="KW-0010">Activator</keyword>
<evidence type="ECO:0000256" key="5">
    <source>
        <dbReference type="ARBA" id="ARBA00023159"/>
    </source>
</evidence>
<dbReference type="InterPro" id="IPR036388">
    <property type="entry name" value="WH-like_DNA-bd_sf"/>
</dbReference>
<dbReference type="RefSeq" id="WP_257176426.1">
    <property type="nucleotide sequence ID" value="NZ_CP028989.1"/>
</dbReference>
<dbReference type="InterPro" id="IPR000847">
    <property type="entry name" value="LysR_HTH_N"/>
</dbReference>
<comment type="similarity">
    <text evidence="2">Belongs to the LysR transcriptional regulatory family.</text>
</comment>
<dbReference type="InterPro" id="IPR036390">
    <property type="entry name" value="WH_DNA-bd_sf"/>
</dbReference>
<dbReference type="Pfam" id="PF00126">
    <property type="entry name" value="HTH_1"/>
    <property type="match status" value="1"/>
</dbReference>
<dbReference type="PROSITE" id="PS50931">
    <property type="entry name" value="HTH_LYSR"/>
    <property type="match status" value="1"/>
</dbReference>
<dbReference type="GO" id="GO:2000142">
    <property type="term" value="P:regulation of DNA-templated transcription initiation"/>
    <property type="evidence" value="ECO:0007669"/>
    <property type="project" value="TreeGrafter"/>
</dbReference>
<dbReference type="FunFam" id="1.10.10.10:FF:000001">
    <property type="entry name" value="LysR family transcriptional regulator"/>
    <property type="match status" value="1"/>
</dbReference>
<evidence type="ECO:0000256" key="4">
    <source>
        <dbReference type="ARBA" id="ARBA00023125"/>
    </source>
</evidence>
<reference evidence="8" key="1">
    <citation type="submission" date="2018-04" db="EMBL/GenBank/DDBJ databases">
        <title>Genomes of Endosymbiotic and Endophytic Bradyrhizobium Publication status.</title>
        <authorList>
            <person name="Guha S."/>
            <person name="Jorrin B."/>
            <person name="Sarkar M."/>
            <person name="Poole P.S."/>
            <person name="DasGupta M."/>
        </authorList>
    </citation>
    <scope>NUCLEOTIDE SEQUENCE</scope>
    <source>
        <strain evidence="8">WBOS16</strain>
    </source>
</reference>
<accession>A0AAE9SSG5</accession>
<dbReference type="PRINTS" id="PR00039">
    <property type="entry name" value="HTHLYSR"/>
</dbReference>
<keyword evidence="3" id="KW-0805">Transcription regulation</keyword>
<comment type="function">
    <text evidence="1">NodD regulates the expression of the nodABCFE genes which encode other nodulation proteins. NodD is also a negative regulator of its own expression. Binds flavonoids as inducers.</text>
</comment>
<name>A0AAE9SSG5_9BRAD</name>
<evidence type="ECO:0000259" key="7">
    <source>
        <dbReference type="PROSITE" id="PS50931"/>
    </source>
</evidence>
<dbReference type="AlphaFoldDB" id="A0AAE9SSG5"/>
<evidence type="ECO:0000313" key="9">
    <source>
        <dbReference type="Proteomes" id="UP001058872"/>
    </source>
</evidence>
<dbReference type="Gene3D" id="3.40.190.290">
    <property type="match status" value="1"/>
</dbReference>
<dbReference type="GO" id="GO:0003677">
    <property type="term" value="F:DNA binding"/>
    <property type="evidence" value="ECO:0007669"/>
    <property type="project" value="UniProtKB-KW"/>
</dbReference>
<dbReference type="SUPFAM" id="SSF53850">
    <property type="entry name" value="Periplasmic binding protein-like II"/>
    <property type="match status" value="1"/>
</dbReference>
<feature type="domain" description="HTH lysR-type" evidence="7">
    <location>
        <begin position="3"/>
        <end position="60"/>
    </location>
</feature>
<dbReference type="InterPro" id="IPR005119">
    <property type="entry name" value="LysR_subst-bd"/>
</dbReference>
<dbReference type="SUPFAM" id="SSF46785">
    <property type="entry name" value="Winged helix' DNA-binding domain"/>
    <property type="match status" value="1"/>
</dbReference>
<organism evidence="8 9">
    <name type="scientific">Bradyrhizobium betae</name>
    <dbReference type="NCBI Taxonomy" id="244734"/>
    <lineage>
        <taxon>Bacteria</taxon>
        <taxon>Pseudomonadati</taxon>
        <taxon>Pseudomonadota</taxon>
        <taxon>Alphaproteobacteria</taxon>
        <taxon>Hyphomicrobiales</taxon>
        <taxon>Nitrobacteraceae</taxon>
        <taxon>Bradyrhizobium</taxon>
    </lineage>
</organism>
<proteinExistence type="inferred from homology"/>